<comment type="catalytic activity">
    <reaction evidence="4">
        <text>2 cob(II)yrinate a,c diamide + reduced [electron-transfer flavoprotein] + 2 ATP = 2 adenosylcob(III)yrinate a,c-diamide + 2 triphosphate + oxidized [electron-transfer flavoprotein] + 3 H(+)</text>
        <dbReference type="Rhea" id="RHEA:11528"/>
        <dbReference type="Rhea" id="RHEA-COMP:10685"/>
        <dbReference type="Rhea" id="RHEA-COMP:10686"/>
        <dbReference type="ChEBI" id="CHEBI:15378"/>
        <dbReference type="ChEBI" id="CHEBI:18036"/>
        <dbReference type="ChEBI" id="CHEBI:30616"/>
        <dbReference type="ChEBI" id="CHEBI:57692"/>
        <dbReference type="ChEBI" id="CHEBI:58307"/>
        <dbReference type="ChEBI" id="CHEBI:58503"/>
        <dbReference type="ChEBI" id="CHEBI:58537"/>
        <dbReference type="EC" id="2.5.1.17"/>
    </reaction>
</comment>
<organism evidence="6 7">
    <name type="scientific">candidate division WWE3 bacterium CG08_land_8_20_14_0_20_40_13</name>
    <dbReference type="NCBI Taxonomy" id="1975084"/>
    <lineage>
        <taxon>Bacteria</taxon>
        <taxon>Katanobacteria</taxon>
    </lineage>
</organism>
<dbReference type="EC" id="2.5.1.17" evidence="4"/>
<dbReference type="GO" id="GO:0009236">
    <property type="term" value="P:cobalamin biosynthetic process"/>
    <property type="evidence" value="ECO:0007669"/>
    <property type="project" value="UniProtKB-UniRule"/>
</dbReference>
<protein>
    <recommendedName>
        <fullName evidence="4">Corrinoid adenosyltransferase</fullName>
        <ecNumber evidence="4">2.5.1.17</ecNumber>
    </recommendedName>
    <alternativeName>
        <fullName evidence="4">Cob(II)alamin adenosyltransferase</fullName>
    </alternativeName>
    <alternativeName>
        <fullName evidence="4">Cob(II)yrinic acid a,c-diamide adenosyltransferase</fullName>
    </alternativeName>
    <alternativeName>
        <fullName evidence="4">Cobinamide/cobalamin adenosyltransferase</fullName>
    </alternativeName>
</protein>
<keyword evidence="4" id="KW-0169">Cobalamin biosynthesis</keyword>
<keyword evidence="1 4" id="KW-0808">Transferase</keyword>
<comment type="catalytic activity">
    <reaction evidence="4">
        <text>2 cob(II)alamin + reduced [electron-transfer flavoprotein] + 2 ATP = 2 adenosylcob(III)alamin + 2 triphosphate + oxidized [electron-transfer flavoprotein] + 3 H(+)</text>
        <dbReference type="Rhea" id="RHEA:28671"/>
        <dbReference type="Rhea" id="RHEA-COMP:10685"/>
        <dbReference type="Rhea" id="RHEA-COMP:10686"/>
        <dbReference type="ChEBI" id="CHEBI:15378"/>
        <dbReference type="ChEBI" id="CHEBI:16304"/>
        <dbReference type="ChEBI" id="CHEBI:18036"/>
        <dbReference type="ChEBI" id="CHEBI:18408"/>
        <dbReference type="ChEBI" id="CHEBI:30616"/>
        <dbReference type="ChEBI" id="CHEBI:57692"/>
        <dbReference type="ChEBI" id="CHEBI:58307"/>
        <dbReference type="EC" id="2.5.1.17"/>
    </reaction>
</comment>
<evidence type="ECO:0000259" key="5">
    <source>
        <dbReference type="Pfam" id="PF01923"/>
    </source>
</evidence>
<comment type="similarity">
    <text evidence="4">Belongs to the Cob(I)alamin adenosyltransferase family.</text>
</comment>
<dbReference type="SUPFAM" id="SSF89028">
    <property type="entry name" value="Cobalamin adenosyltransferase-like"/>
    <property type="match status" value="1"/>
</dbReference>
<dbReference type="InterPro" id="IPR036451">
    <property type="entry name" value="CblAdoTrfase-like_sf"/>
</dbReference>
<dbReference type="InterPro" id="IPR029499">
    <property type="entry name" value="PduO-typ"/>
</dbReference>
<keyword evidence="3 4" id="KW-0067">ATP-binding</keyword>
<reference evidence="7" key="1">
    <citation type="submission" date="2017-09" db="EMBL/GenBank/DDBJ databases">
        <title>Depth-based differentiation of microbial function through sediment-hosted aquifers and enrichment of novel symbionts in the deep terrestrial subsurface.</title>
        <authorList>
            <person name="Probst A.J."/>
            <person name="Ladd B."/>
            <person name="Jarett J.K."/>
            <person name="Geller-Mcgrath D.E."/>
            <person name="Sieber C.M.K."/>
            <person name="Emerson J.B."/>
            <person name="Anantharaman K."/>
            <person name="Thomas B.C."/>
            <person name="Malmstrom R."/>
            <person name="Stieglmeier M."/>
            <person name="Klingl A."/>
            <person name="Woyke T."/>
            <person name="Ryan C.M."/>
            <person name="Banfield J.F."/>
        </authorList>
    </citation>
    <scope>NUCLEOTIDE SEQUENCE [LARGE SCALE GENOMIC DNA]</scope>
</reference>
<dbReference type="PANTHER" id="PTHR12213">
    <property type="entry name" value="CORRINOID ADENOSYLTRANSFERASE"/>
    <property type="match status" value="1"/>
</dbReference>
<sequence>MKHAFTGKGDRGKSTVSGCEIDKNSPITSCLGNLDELVSLLGFFRASLKDKSIKETILTIQNDIFTIQANVAFLIYKGKKPPKFGPGRIRGLENLIALMSKNIPEVKSFVIPGATVESALGDLCRAVARNTERNLVALAKEGWLRKDILPYANRLSSFLFILSRYLAAKSKITEEHPRY</sequence>
<name>A0A2H0XD11_UNCKA</name>
<dbReference type="NCBIfam" id="TIGR00636">
    <property type="entry name" value="PduO_Nterm"/>
    <property type="match status" value="1"/>
</dbReference>
<keyword evidence="2 4" id="KW-0547">Nucleotide-binding</keyword>
<dbReference type="Pfam" id="PF01923">
    <property type="entry name" value="Cob_adeno_trans"/>
    <property type="match status" value="1"/>
</dbReference>
<dbReference type="Gene3D" id="1.20.1200.10">
    <property type="entry name" value="Cobalamin adenosyltransferase-like"/>
    <property type="match status" value="1"/>
</dbReference>
<proteinExistence type="inferred from homology"/>
<gene>
    <name evidence="6" type="ORF">COT49_03505</name>
</gene>
<dbReference type="EMBL" id="PEYT01000032">
    <property type="protein sequence ID" value="PIS22803.1"/>
    <property type="molecule type" value="Genomic_DNA"/>
</dbReference>
<dbReference type="UniPathway" id="UPA00148">
    <property type="reaction ID" value="UER00233"/>
</dbReference>
<dbReference type="PANTHER" id="PTHR12213:SF0">
    <property type="entry name" value="CORRINOID ADENOSYLTRANSFERASE MMAB"/>
    <property type="match status" value="1"/>
</dbReference>
<dbReference type="AlphaFoldDB" id="A0A2H0XD11"/>
<evidence type="ECO:0000256" key="1">
    <source>
        <dbReference type="ARBA" id="ARBA00022679"/>
    </source>
</evidence>
<comment type="caution">
    <text evidence="6">The sequence shown here is derived from an EMBL/GenBank/DDBJ whole genome shotgun (WGS) entry which is preliminary data.</text>
</comment>
<evidence type="ECO:0000256" key="4">
    <source>
        <dbReference type="RuleBase" id="RU366026"/>
    </source>
</evidence>
<accession>A0A2H0XD11</accession>
<evidence type="ECO:0000313" key="6">
    <source>
        <dbReference type="EMBL" id="PIS22803.1"/>
    </source>
</evidence>
<feature type="domain" description="Cobalamin adenosyltransferase-like" evidence="5">
    <location>
        <begin position="5"/>
        <end position="166"/>
    </location>
</feature>
<dbReference type="Proteomes" id="UP000230340">
    <property type="component" value="Unassembled WGS sequence"/>
</dbReference>
<evidence type="ECO:0000313" key="7">
    <source>
        <dbReference type="Proteomes" id="UP000230340"/>
    </source>
</evidence>
<dbReference type="GO" id="GO:0005524">
    <property type="term" value="F:ATP binding"/>
    <property type="evidence" value="ECO:0007669"/>
    <property type="project" value="UniProtKB-UniRule"/>
</dbReference>
<dbReference type="InterPro" id="IPR016030">
    <property type="entry name" value="CblAdoTrfase-like"/>
</dbReference>
<comment type="pathway">
    <text evidence="4">Cofactor biosynthesis; adenosylcobalamin biosynthesis; adenosylcobalamin from cob(II)yrinate a,c-diamide: step 2/7.</text>
</comment>
<dbReference type="GO" id="GO:0008817">
    <property type="term" value="F:corrinoid adenosyltransferase activity"/>
    <property type="evidence" value="ECO:0007669"/>
    <property type="project" value="UniProtKB-UniRule"/>
</dbReference>
<evidence type="ECO:0000256" key="2">
    <source>
        <dbReference type="ARBA" id="ARBA00022741"/>
    </source>
</evidence>
<evidence type="ECO:0000256" key="3">
    <source>
        <dbReference type="ARBA" id="ARBA00022840"/>
    </source>
</evidence>